<dbReference type="Proteomes" id="UP000178435">
    <property type="component" value="Unassembled WGS sequence"/>
</dbReference>
<evidence type="ECO:0000256" key="1">
    <source>
        <dbReference type="SAM" id="Coils"/>
    </source>
</evidence>
<dbReference type="EMBL" id="MGDF01000160">
    <property type="protein sequence ID" value="OGL44102.1"/>
    <property type="molecule type" value="Genomic_DNA"/>
</dbReference>
<reference evidence="2 3" key="1">
    <citation type="journal article" date="2016" name="Nat. Commun.">
        <title>Thousands of microbial genomes shed light on interconnected biogeochemical processes in an aquifer system.</title>
        <authorList>
            <person name="Anantharaman K."/>
            <person name="Brown C.T."/>
            <person name="Hug L.A."/>
            <person name="Sharon I."/>
            <person name="Castelle C.J."/>
            <person name="Probst A.J."/>
            <person name="Thomas B.C."/>
            <person name="Singh A."/>
            <person name="Wilkins M.J."/>
            <person name="Karaoz U."/>
            <person name="Brodie E.L."/>
            <person name="Williams K.H."/>
            <person name="Hubbard S.S."/>
            <person name="Banfield J.F."/>
        </authorList>
    </citation>
    <scope>NUCLEOTIDE SEQUENCE [LARGE SCALE GENOMIC DNA]</scope>
</reference>
<comment type="caution">
    <text evidence="2">The sequence shown here is derived from an EMBL/GenBank/DDBJ whole genome shotgun (WGS) entry which is preliminary data.</text>
</comment>
<gene>
    <name evidence="2" type="ORF">A2149_04860</name>
</gene>
<proteinExistence type="predicted"/>
<feature type="coiled-coil region" evidence="1">
    <location>
        <begin position="19"/>
        <end position="53"/>
    </location>
</feature>
<name>A0A1F7RRD7_9BACT</name>
<evidence type="ECO:0000313" key="3">
    <source>
        <dbReference type="Proteomes" id="UP000178435"/>
    </source>
</evidence>
<accession>A0A1F7RRD7</accession>
<organism evidence="2 3">
    <name type="scientific">Candidatus Schekmanbacteria bacterium RBG_16_38_11</name>
    <dbReference type="NCBI Taxonomy" id="1817880"/>
    <lineage>
        <taxon>Bacteria</taxon>
        <taxon>Candidatus Schekmaniibacteriota</taxon>
    </lineage>
</organism>
<dbReference type="AlphaFoldDB" id="A0A1F7RRD7"/>
<evidence type="ECO:0000313" key="2">
    <source>
        <dbReference type="EMBL" id="OGL44102.1"/>
    </source>
</evidence>
<protein>
    <submittedName>
        <fullName evidence="2">Uncharacterized protein</fullName>
    </submittedName>
</protein>
<keyword evidence="1" id="KW-0175">Coiled coil</keyword>
<sequence length="96" mass="11395">MRQLILRTKKPSIASSLVKEAIENELKLIKNSIAQLESTLKKFEGKYKLTSKRFYANYQKGKTSDDLDFIDWAGRYQLFLDLKEQYYHLKELEICQ</sequence>